<keyword evidence="2" id="KW-1133">Transmembrane helix</keyword>
<accession>A0A222FFL7</accession>
<dbReference type="RefSeq" id="WP_094059074.1">
    <property type="nucleotide sequence ID" value="NZ_CP022530.1"/>
</dbReference>
<evidence type="ECO:0000256" key="1">
    <source>
        <dbReference type="SAM" id="Coils"/>
    </source>
</evidence>
<keyword evidence="1" id="KW-0175">Coiled coil</keyword>
<proteinExistence type="predicted"/>
<dbReference type="EMBL" id="CP022530">
    <property type="protein sequence ID" value="ASP37865.1"/>
    <property type="molecule type" value="Genomic_DNA"/>
</dbReference>
<dbReference type="Pfam" id="PF10805">
    <property type="entry name" value="DUF2730"/>
    <property type="match status" value="1"/>
</dbReference>
<reference evidence="3 4" key="1">
    <citation type="submission" date="2017-07" db="EMBL/GenBank/DDBJ databases">
        <title>Annotated genome sequence of Bacterioplanes sanyensis isolated from Red Sea.</title>
        <authorList>
            <person name="Rehman Z.U."/>
        </authorList>
    </citation>
    <scope>NUCLEOTIDE SEQUENCE [LARGE SCALE GENOMIC DNA]</scope>
    <source>
        <strain evidence="3 4">NV9</strain>
    </source>
</reference>
<keyword evidence="2" id="KW-0812">Transmembrane</keyword>
<evidence type="ECO:0008006" key="5">
    <source>
        <dbReference type="Google" id="ProtNLM"/>
    </source>
</evidence>
<feature type="transmembrane region" description="Helical" evidence="2">
    <location>
        <begin position="12"/>
        <end position="31"/>
    </location>
</feature>
<feature type="coiled-coil region" evidence="1">
    <location>
        <begin position="45"/>
        <end position="102"/>
    </location>
</feature>
<evidence type="ECO:0000313" key="4">
    <source>
        <dbReference type="Proteomes" id="UP000202440"/>
    </source>
</evidence>
<dbReference type="AlphaFoldDB" id="A0A222FFL7"/>
<sequence length="114" mass="13239">MPELDYRALKFWFDIAQLAVLALFATYTWMLSRYKANESSIVKTKEQLTLSMQKIDERVAHLEAELAHAPSHEDMTVLHSRINEAAQKLTSVQGELKQMNNTMQLMHQHLLNKK</sequence>
<evidence type="ECO:0000313" key="3">
    <source>
        <dbReference type="EMBL" id="ASP37865.1"/>
    </source>
</evidence>
<keyword evidence="2" id="KW-0472">Membrane</keyword>
<name>A0A222FFL7_9GAMM</name>
<protein>
    <recommendedName>
        <fullName evidence="5">DUF2730 domain-containing protein</fullName>
    </recommendedName>
</protein>
<dbReference type="Proteomes" id="UP000202440">
    <property type="component" value="Chromosome"/>
</dbReference>
<keyword evidence="4" id="KW-1185">Reference proteome</keyword>
<gene>
    <name evidence="3" type="ORF">CHH28_03880</name>
</gene>
<dbReference type="InterPro" id="IPR020269">
    <property type="entry name" value="Phage_Mu_Releasin"/>
</dbReference>
<evidence type="ECO:0000256" key="2">
    <source>
        <dbReference type="SAM" id="Phobius"/>
    </source>
</evidence>
<organism evidence="3 4">
    <name type="scientific">Bacterioplanes sanyensis</name>
    <dbReference type="NCBI Taxonomy" id="1249553"/>
    <lineage>
        <taxon>Bacteria</taxon>
        <taxon>Pseudomonadati</taxon>
        <taxon>Pseudomonadota</taxon>
        <taxon>Gammaproteobacteria</taxon>
        <taxon>Oceanospirillales</taxon>
        <taxon>Oceanospirillaceae</taxon>
        <taxon>Bacterioplanes</taxon>
    </lineage>
</organism>
<dbReference type="KEGG" id="bsan:CHH28_03880"/>
<dbReference type="OrthoDB" id="7065431at2"/>